<accession>A0AAN7WTU9</accession>
<evidence type="ECO:0000313" key="2">
    <source>
        <dbReference type="EMBL" id="KAK5852046.1"/>
    </source>
</evidence>
<protein>
    <submittedName>
        <fullName evidence="2">Uncharacterized protein</fullName>
    </submittedName>
</protein>
<keyword evidence="3" id="KW-1185">Reference proteome</keyword>
<reference evidence="2 3" key="2">
    <citation type="journal article" date="2023" name="Mol. Biol. Evol.">
        <title>Genomics of Secondarily Temperate Adaptation in the Only Non-Antarctic Icefish.</title>
        <authorList>
            <person name="Rivera-Colon A.G."/>
            <person name="Rayamajhi N."/>
            <person name="Minhas B.F."/>
            <person name="Madrigal G."/>
            <person name="Bilyk K.T."/>
            <person name="Yoon V."/>
            <person name="Hune M."/>
            <person name="Gregory S."/>
            <person name="Cheng C.H.C."/>
            <person name="Catchen J.M."/>
        </authorList>
    </citation>
    <scope>NUCLEOTIDE SEQUENCE [LARGE SCALE GENOMIC DNA]</scope>
    <source>
        <strain evidence="2">JMC-PN-2008</strain>
    </source>
</reference>
<dbReference type="EMBL" id="JAUZQC010000021">
    <property type="protein sequence ID" value="KAK5852046.1"/>
    <property type="molecule type" value="Genomic_DNA"/>
</dbReference>
<evidence type="ECO:0000256" key="1">
    <source>
        <dbReference type="SAM" id="MobiDB-lite"/>
    </source>
</evidence>
<name>A0AAN7WTU9_ELEMC</name>
<feature type="compositionally biased region" description="Polar residues" evidence="1">
    <location>
        <begin position="32"/>
        <end position="54"/>
    </location>
</feature>
<organism evidence="2 3">
    <name type="scientific">Eleginops maclovinus</name>
    <name type="common">Patagonian blennie</name>
    <name type="synonym">Eleginus maclovinus</name>
    <dbReference type="NCBI Taxonomy" id="56733"/>
    <lineage>
        <taxon>Eukaryota</taxon>
        <taxon>Metazoa</taxon>
        <taxon>Chordata</taxon>
        <taxon>Craniata</taxon>
        <taxon>Vertebrata</taxon>
        <taxon>Euteleostomi</taxon>
        <taxon>Actinopterygii</taxon>
        <taxon>Neopterygii</taxon>
        <taxon>Teleostei</taxon>
        <taxon>Neoteleostei</taxon>
        <taxon>Acanthomorphata</taxon>
        <taxon>Eupercaria</taxon>
        <taxon>Perciformes</taxon>
        <taxon>Notothenioidei</taxon>
        <taxon>Eleginopidae</taxon>
        <taxon>Eleginops</taxon>
    </lineage>
</organism>
<evidence type="ECO:0000313" key="3">
    <source>
        <dbReference type="Proteomes" id="UP001346869"/>
    </source>
</evidence>
<dbReference type="AlphaFoldDB" id="A0AAN7WTU9"/>
<feature type="region of interest" description="Disordered" evidence="1">
    <location>
        <begin position="29"/>
        <end position="55"/>
    </location>
</feature>
<sequence length="67" mass="7117">MDSDKLPARGLSLTNPGLACQLSLGLKRRSFSPRNSGSSTHHTPAPAQITNLATETPKPCIQFKLTG</sequence>
<proteinExistence type="predicted"/>
<reference evidence="2 3" key="1">
    <citation type="journal article" date="2023" name="Genes (Basel)">
        <title>Chromosome-Level Genome Assembly and Circadian Gene Repertoire of the Patagonia Blennie Eleginops maclovinus-The Closest Ancestral Proxy of Antarctic Cryonotothenioids.</title>
        <authorList>
            <person name="Cheng C.C."/>
            <person name="Rivera-Colon A.G."/>
            <person name="Minhas B.F."/>
            <person name="Wilson L."/>
            <person name="Rayamajhi N."/>
            <person name="Vargas-Chacoff L."/>
            <person name="Catchen J.M."/>
        </authorList>
    </citation>
    <scope>NUCLEOTIDE SEQUENCE [LARGE SCALE GENOMIC DNA]</scope>
    <source>
        <strain evidence="2">JMC-PN-2008</strain>
    </source>
</reference>
<gene>
    <name evidence="2" type="ORF">PBY51_023550</name>
</gene>
<dbReference type="Proteomes" id="UP001346869">
    <property type="component" value="Unassembled WGS sequence"/>
</dbReference>
<comment type="caution">
    <text evidence="2">The sequence shown here is derived from an EMBL/GenBank/DDBJ whole genome shotgun (WGS) entry which is preliminary data.</text>
</comment>